<protein>
    <recommendedName>
        <fullName evidence="3">NOL9 C-terminal domain-containing protein</fullName>
    </recommendedName>
</protein>
<feature type="domain" description="NOL9 C-terminal" evidence="3">
    <location>
        <begin position="60"/>
        <end position="104"/>
    </location>
</feature>
<dbReference type="InterPro" id="IPR006689">
    <property type="entry name" value="Small_GTPase_ARF/SAR"/>
</dbReference>
<dbReference type="Pfam" id="PF25467">
    <property type="entry name" value="NOL9_C"/>
    <property type="match status" value="1"/>
</dbReference>
<proteinExistence type="predicted"/>
<dbReference type="InterPro" id="IPR005225">
    <property type="entry name" value="Small_GTP-bd"/>
</dbReference>
<accession>A0ABR1DAC0</accession>
<dbReference type="PRINTS" id="PR00328">
    <property type="entry name" value="SAR1GTPBP"/>
</dbReference>
<keyword evidence="5" id="KW-1185">Reference proteome</keyword>
<dbReference type="EMBL" id="JAVFWL010000004">
    <property type="protein sequence ID" value="KAK6746850.1"/>
    <property type="molecule type" value="Genomic_DNA"/>
</dbReference>
<comment type="caution">
    <text evidence="4">The sequence shown here is derived from an EMBL/GenBank/DDBJ whole genome shotgun (WGS) entry which is preliminary data.</text>
</comment>
<dbReference type="CDD" id="cd00878">
    <property type="entry name" value="Arf_Arl"/>
    <property type="match status" value="1"/>
</dbReference>
<dbReference type="SUPFAM" id="SSF52540">
    <property type="entry name" value="P-loop containing nucleoside triphosphate hydrolases"/>
    <property type="match status" value="1"/>
</dbReference>
<name>A0ABR1DAC0_NECAM</name>
<evidence type="ECO:0000313" key="5">
    <source>
        <dbReference type="Proteomes" id="UP001303046"/>
    </source>
</evidence>
<dbReference type="InterPro" id="IPR027417">
    <property type="entry name" value="P-loop_NTPase"/>
</dbReference>
<organism evidence="4 5">
    <name type="scientific">Necator americanus</name>
    <name type="common">Human hookworm</name>
    <dbReference type="NCBI Taxonomy" id="51031"/>
    <lineage>
        <taxon>Eukaryota</taxon>
        <taxon>Metazoa</taxon>
        <taxon>Ecdysozoa</taxon>
        <taxon>Nematoda</taxon>
        <taxon>Chromadorea</taxon>
        <taxon>Rhabditida</taxon>
        <taxon>Rhabditina</taxon>
        <taxon>Rhabditomorpha</taxon>
        <taxon>Strongyloidea</taxon>
        <taxon>Ancylostomatidae</taxon>
        <taxon>Bunostominae</taxon>
        <taxon>Necator</taxon>
    </lineage>
</organism>
<evidence type="ECO:0000313" key="4">
    <source>
        <dbReference type="EMBL" id="KAK6746850.1"/>
    </source>
</evidence>
<dbReference type="Proteomes" id="UP001303046">
    <property type="component" value="Unassembled WGS sequence"/>
</dbReference>
<keyword evidence="2" id="KW-0342">GTP-binding</keyword>
<gene>
    <name evidence="4" type="primary">Necator_chrIV.g13519</name>
    <name evidence="4" type="ORF">RB195_000228</name>
</gene>
<dbReference type="SMART" id="SM00175">
    <property type="entry name" value="RAB"/>
    <property type="match status" value="1"/>
</dbReference>
<dbReference type="PANTHER" id="PTHR11711">
    <property type="entry name" value="ADP RIBOSYLATION FACTOR-RELATED"/>
    <property type="match status" value="1"/>
</dbReference>
<evidence type="ECO:0000259" key="3">
    <source>
        <dbReference type="Pfam" id="PF25467"/>
    </source>
</evidence>
<dbReference type="Gene3D" id="3.40.50.300">
    <property type="entry name" value="P-loop containing nucleotide triphosphate hydrolases"/>
    <property type="match status" value="1"/>
</dbReference>
<sequence>MDVTICVPDDYSYVDDRYFFATLNVQVVALCSELDDQPLEVRRILSDDTLPNVSITRPGSPLLRCHGFGIIRAIDTDKKVFYVLSPVPLVELAKVTVLARGTDVLVPQLLLECQPTANVPYLSRPALATASGIISDLYGGLKNIRHGRREYFPTASQNVITISFTTSFILLPFPSWCANERSRYINFPFSKMGGAITRLRMLWFGRKPCRILMVGLDNAGKTTVLYKLKLGEVITTIPTIGFNLETVEYRNVSFTVWDVGGQQRIRALWKYYFRDTEALIFVVDSADVARMDEARQEIHSLVDDPELHDAVLLVFANKQDMPNAMNAAEISKVLDLHAIKDREWYVQSSNAITGEGLVEGLEWLHSIVINK</sequence>
<dbReference type="NCBIfam" id="TIGR00231">
    <property type="entry name" value="small_GTP"/>
    <property type="match status" value="1"/>
</dbReference>
<evidence type="ECO:0000256" key="1">
    <source>
        <dbReference type="ARBA" id="ARBA00022741"/>
    </source>
</evidence>
<keyword evidence="1" id="KW-0547">Nucleotide-binding</keyword>
<dbReference type="InterPro" id="IPR057570">
    <property type="entry name" value="NOL9_C"/>
</dbReference>
<dbReference type="Pfam" id="PF00025">
    <property type="entry name" value="Arf"/>
    <property type="match status" value="1"/>
</dbReference>
<evidence type="ECO:0000256" key="2">
    <source>
        <dbReference type="ARBA" id="ARBA00023134"/>
    </source>
</evidence>
<reference evidence="4 5" key="1">
    <citation type="submission" date="2023-08" db="EMBL/GenBank/DDBJ databases">
        <title>A Necator americanus chromosomal reference genome.</title>
        <authorList>
            <person name="Ilik V."/>
            <person name="Petrzelkova K.J."/>
            <person name="Pardy F."/>
            <person name="Fuh T."/>
            <person name="Niatou-Singa F.S."/>
            <person name="Gouil Q."/>
            <person name="Baker L."/>
            <person name="Ritchie M.E."/>
            <person name="Jex A.R."/>
            <person name="Gazzola D."/>
            <person name="Li H."/>
            <person name="Toshio Fujiwara R."/>
            <person name="Zhan B."/>
            <person name="Aroian R.V."/>
            <person name="Pafco B."/>
            <person name="Schwarz E.M."/>
        </authorList>
    </citation>
    <scope>NUCLEOTIDE SEQUENCE [LARGE SCALE GENOMIC DNA]</scope>
    <source>
        <strain evidence="4 5">Aroian</strain>
        <tissue evidence="4">Whole animal</tissue>
    </source>
</reference>
<dbReference type="SMART" id="SM00177">
    <property type="entry name" value="ARF"/>
    <property type="match status" value="1"/>
</dbReference>
<dbReference type="SMART" id="SM00178">
    <property type="entry name" value="SAR"/>
    <property type="match status" value="1"/>
</dbReference>
<dbReference type="InterPro" id="IPR024156">
    <property type="entry name" value="Small_GTPase_ARF"/>
</dbReference>
<dbReference type="PROSITE" id="PS51417">
    <property type="entry name" value="ARF"/>
    <property type="match status" value="1"/>
</dbReference>